<proteinExistence type="predicted"/>
<dbReference type="AlphaFoldDB" id="A0A380U3N4"/>
<name>A0A380U3N4_9PAST</name>
<keyword evidence="2" id="KW-1185">Reference proteome</keyword>
<dbReference type="EMBL" id="UFRQ01000003">
    <property type="protein sequence ID" value="SUT95288.1"/>
    <property type="molecule type" value="Genomic_DNA"/>
</dbReference>
<accession>A0A380U3N4</accession>
<gene>
    <name evidence="1" type="ORF">NCTC10801_02433</name>
</gene>
<reference evidence="1 2" key="1">
    <citation type="submission" date="2018-06" db="EMBL/GenBank/DDBJ databases">
        <authorList>
            <consortium name="Pathogen Informatics"/>
            <person name="Doyle S."/>
        </authorList>
    </citation>
    <scope>NUCLEOTIDE SEQUENCE [LARGE SCALE GENOMIC DNA]</scope>
    <source>
        <strain evidence="1 2">NCTC10801</strain>
    </source>
</reference>
<sequence length="60" mass="7117">MILSQLQKDITRNAIQSWQNRKEGEHKVRFLQVMSATHGAYFRFMNVQQKDEHTLLVTVD</sequence>
<dbReference type="Proteomes" id="UP000254649">
    <property type="component" value="Unassembled WGS sequence"/>
</dbReference>
<evidence type="ECO:0000313" key="1">
    <source>
        <dbReference type="EMBL" id="SUT95288.1"/>
    </source>
</evidence>
<organism evidence="1 2">
    <name type="scientific">[Actinobacillus] rossii</name>
    <dbReference type="NCBI Taxonomy" id="123820"/>
    <lineage>
        <taxon>Bacteria</taxon>
        <taxon>Pseudomonadati</taxon>
        <taxon>Pseudomonadota</taxon>
        <taxon>Gammaproteobacteria</taxon>
        <taxon>Pasteurellales</taxon>
        <taxon>Pasteurellaceae</taxon>
    </lineage>
</organism>
<protein>
    <submittedName>
        <fullName evidence="1">Uncharacterized protein</fullName>
    </submittedName>
</protein>
<evidence type="ECO:0000313" key="2">
    <source>
        <dbReference type="Proteomes" id="UP000254649"/>
    </source>
</evidence>